<accession>A0ABS7A3Q7</accession>
<dbReference type="InterPro" id="IPR036366">
    <property type="entry name" value="PGBDSf"/>
</dbReference>
<feature type="region of interest" description="Disordered" evidence="1">
    <location>
        <begin position="336"/>
        <end position="359"/>
    </location>
</feature>
<sequence>MRGVIAVGCALASGFVAFHAVAQQPIALTRDQTPALILPLSPEEAGAIVAHVGRCWSTLVADGSPDDTAVQVRIDVNERGVVTSVRPAERSGGVPTDPRGRAVFESGRRAFLDPRCNPLPLPADRLAAVRQATFRLSPTRSAVPPAPPPSGPAVLGISGRQEVGPSFDCARATEPLAQIICGDLELRRLDLEMVQPLYVLRHLQVERASEFRQQAVQLHRTVITACGIPLQGAVDAADLPRLRSCITVNYRNQRASWLRQLRQADNSSATEEAERDISGHIALQRLLKDRGFLPQDAVVDGVYGPATRSAISRFQAAHNLRADGLMSQASALALNPPPAHVAGGQGAQSRGSAPHATADDYQNAQNSLNRRINEIERNISSQFSRNNQDQRMRNLQAFAGLFIAGRQDVFRRDVPNQTILFFDVGLILPQGKFMWTINPSQPCIVRFYMYRNTENPGFQELQREMGIVMGSSYYLEGALDFRDFDINNLDSEPISDVRVRVSFGNDQAFRYNNIVFVDRSGRVQSRIIDRYMRQIEIVSERLLLERLEAGFEWYKAQAGGGCPLRHVTPF</sequence>
<reference evidence="4 5" key="1">
    <citation type="submission" date="2021-07" db="EMBL/GenBank/DDBJ databases">
        <authorList>
            <person name="So Y."/>
        </authorList>
    </citation>
    <scope>NUCLEOTIDE SEQUENCE [LARGE SCALE GENOMIC DNA]</scope>
    <source>
        <strain evidence="4 5">HJA6</strain>
    </source>
</reference>
<evidence type="ECO:0000259" key="3">
    <source>
        <dbReference type="Pfam" id="PF01471"/>
    </source>
</evidence>
<evidence type="ECO:0000256" key="1">
    <source>
        <dbReference type="SAM" id="MobiDB-lite"/>
    </source>
</evidence>
<evidence type="ECO:0000313" key="4">
    <source>
        <dbReference type="EMBL" id="MBW6396392.1"/>
    </source>
</evidence>
<dbReference type="Pfam" id="PF01471">
    <property type="entry name" value="PG_binding_1"/>
    <property type="match status" value="1"/>
</dbReference>
<organism evidence="4 5">
    <name type="scientific">Roseomonas alba</name>
    <dbReference type="NCBI Taxonomy" id="2846776"/>
    <lineage>
        <taxon>Bacteria</taxon>
        <taxon>Pseudomonadati</taxon>
        <taxon>Pseudomonadota</taxon>
        <taxon>Alphaproteobacteria</taxon>
        <taxon>Acetobacterales</taxon>
        <taxon>Roseomonadaceae</taxon>
        <taxon>Roseomonas</taxon>
    </lineage>
</organism>
<gene>
    <name evidence="4" type="ORF">KPL78_00970</name>
</gene>
<keyword evidence="2" id="KW-0732">Signal</keyword>
<dbReference type="InterPro" id="IPR036365">
    <property type="entry name" value="PGBD-like_sf"/>
</dbReference>
<dbReference type="RefSeq" id="WP_219760773.1">
    <property type="nucleotide sequence ID" value="NZ_JAHYBZ010000001.1"/>
</dbReference>
<dbReference type="Gene3D" id="1.10.101.10">
    <property type="entry name" value="PGBD-like superfamily/PGBD"/>
    <property type="match status" value="1"/>
</dbReference>
<dbReference type="InterPro" id="IPR002477">
    <property type="entry name" value="Peptidoglycan-bd-like"/>
</dbReference>
<name>A0ABS7A3Q7_9PROT</name>
<proteinExistence type="predicted"/>
<feature type="chain" id="PRO_5047369770" evidence="2">
    <location>
        <begin position="23"/>
        <end position="570"/>
    </location>
</feature>
<comment type="caution">
    <text evidence="4">The sequence shown here is derived from an EMBL/GenBank/DDBJ whole genome shotgun (WGS) entry which is preliminary data.</text>
</comment>
<feature type="domain" description="Peptidoglycan binding-like" evidence="3">
    <location>
        <begin position="282"/>
        <end position="326"/>
    </location>
</feature>
<dbReference type="EMBL" id="JAHYBZ010000001">
    <property type="protein sequence ID" value="MBW6396392.1"/>
    <property type="molecule type" value="Genomic_DNA"/>
</dbReference>
<evidence type="ECO:0000313" key="5">
    <source>
        <dbReference type="Proteomes" id="UP001196565"/>
    </source>
</evidence>
<dbReference type="Gene3D" id="3.30.1150.10">
    <property type="match status" value="1"/>
</dbReference>
<dbReference type="SUPFAM" id="SSF47090">
    <property type="entry name" value="PGBD-like"/>
    <property type="match status" value="1"/>
</dbReference>
<feature type="signal peptide" evidence="2">
    <location>
        <begin position="1"/>
        <end position="22"/>
    </location>
</feature>
<evidence type="ECO:0000256" key="2">
    <source>
        <dbReference type="SAM" id="SignalP"/>
    </source>
</evidence>
<dbReference type="Proteomes" id="UP001196565">
    <property type="component" value="Unassembled WGS sequence"/>
</dbReference>
<protein>
    <submittedName>
        <fullName evidence="4">Peptidoglycan-binding protein</fullName>
    </submittedName>
</protein>
<keyword evidence="5" id="KW-1185">Reference proteome</keyword>